<dbReference type="Pfam" id="PF01569">
    <property type="entry name" value="PAP2"/>
    <property type="match status" value="1"/>
</dbReference>
<feature type="transmembrane region" description="Helical" evidence="1">
    <location>
        <begin position="176"/>
        <end position="200"/>
    </location>
</feature>
<keyword evidence="1" id="KW-0812">Transmembrane</keyword>
<dbReference type="AlphaFoldDB" id="A0A371K0X3"/>
<keyword evidence="1" id="KW-1133">Transmembrane helix</keyword>
<feature type="transmembrane region" description="Helical" evidence="1">
    <location>
        <begin position="238"/>
        <end position="255"/>
    </location>
</feature>
<dbReference type="RefSeq" id="WP_115860112.1">
    <property type="nucleotide sequence ID" value="NZ_QTSU01000002.1"/>
</dbReference>
<dbReference type="Proteomes" id="UP000264492">
    <property type="component" value="Unassembled WGS sequence"/>
</dbReference>
<dbReference type="Gene3D" id="1.20.144.10">
    <property type="entry name" value="Phosphatidic acid phosphatase type 2/haloperoxidase"/>
    <property type="match status" value="1"/>
</dbReference>
<dbReference type="OrthoDB" id="7348799at2"/>
<comment type="caution">
    <text evidence="3">The sequence shown here is derived from an EMBL/GenBank/DDBJ whole genome shotgun (WGS) entry which is preliminary data.</text>
</comment>
<feature type="domain" description="Phosphatidic acid phosphatase type 2/haloperoxidase" evidence="2">
    <location>
        <begin position="127"/>
        <end position="257"/>
    </location>
</feature>
<protein>
    <submittedName>
        <fullName evidence="3">PAP2 family protein</fullName>
    </submittedName>
</protein>
<evidence type="ECO:0000259" key="2">
    <source>
        <dbReference type="Pfam" id="PF01569"/>
    </source>
</evidence>
<keyword evidence="4" id="KW-1185">Reference proteome</keyword>
<sequence length="265" mass="29309">MKSPAVSKHNIKGGAPWPPASSRLDGIAAATWPAASTDRFHLHHLWLPLVGFATVLALLALLQGDAWWADRLYAWQGGHWALRNAYLTQTLIHLGGRDLSTAAWLAVALAWLVAWRRPALARLRWPLAYLALATLLATAAVAWLKSWSNMDCPWDLLRYGGDRPYVGLLALRPVGLSRGVCFPAGHASGGYAWMSLYFFALTLRPRLRYWGLAVGVGAGLLFGFSQQLRGAHFLSHDVWTAALCWMTVLGVYLLFRRHLPLAPRA</sequence>
<reference evidence="3 4" key="1">
    <citation type="submission" date="2018-08" db="EMBL/GenBank/DDBJ databases">
        <title>Lysobacter sp. zong2l5, whole genome shotgun sequence.</title>
        <authorList>
            <person name="Zhang X."/>
            <person name="Feng G."/>
            <person name="Zhu H."/>
        </authorList>
    </citation>
    <scope>NUCLEOTIDE SEQUENCE [LARGE SCALE GENOMIC DNA]</scope>
    <source>
        <strain evidence="4">zong2l5</strain>
    </source>
</reference>
<dbReference type="InterPro" id="IPR036938">
    <property type="entry name" value="PAP2/HPO_sf"/>
</dbReference>
<evidence type="ECO:0000313" key="4">
    <source>
        <dbReference type="Proteomes" id="UP000264492"/>
    </source>
</evidence>
<feature type="transmembrane region" description="Helical" evidence="1">
    <location>
        <begin position="99"/>
        <end position="115"/>
    </location>
</feature>
<dbReference type="SUPFAM" id="SSF48317">
    <property type="entry name" value="Acid phosphatase/Vanadium-dependent haloperoxidase"/>
    <property type="match status" value="1"/>
</dbReference>
<gene>
    <name evidence="3" type="ORF">DX914_15090</name>
</gene>
<dbReference type="EMBL" id="QTSU01000002">
    <property type="protein sequence ID" value="RDZ27544.1"/>
    <property type="molecule type" value="Genomic_DNA"/>
</dbReference>
<evidence type="ECO:0000313" key="3">
    <source>
        <dbReference type="EMBL" id="RDZ27544.1"/>
    </source>
</evidence>
<dbReference type="InterPro" id="IPR000326">
    <property type="entry name" value="PAP2/HPO"/>
</dbReference>
<feature type="transmembrane region" description="Helical" evidence="1">
    <location>
        <begin position="127"/>
        <end position="144"/>
    </location>
</feature>
<dbReference type="CDD" id="cd03396">
    <property type="entry name" value="PAP2_like_6"/>
    <property type="match status" value="1"/>
</dbReference>
<proteinExistence type="predicted"/>
<feature type="transmembrane region" description="Helical" evidence="1">
    <location>
        <begin position="45"/>
        <end position="62"/>
    </location>
</feature>
<evidence type="ECO:0000256" key="1">
    <source>
        <dbReference type="SAM" id="Phobius"/>
    </source>
</evidence>
<accession>A0A371K0X3</accession>
<name>A0A371K0X3_9GAMM</name>
<organism evidence="3 4">
    <name type="scientific">Lysobacter silvisoli</name>
    <dbReference type="NCBI Taxonomy" id="2293254"/>
    <lineage>
        <taxon>Bacteria</taxon>
        <taxon>Pseudomonadati</taxon>
        <taxon>Pseudomonadota</taxon>
        <taxon>Gammaproteobacteria</taxon>
        <taxon>Lysobacterales</taxon>
        <taxon>Lysobacteraceae</taxon>
        <taxon>Lysobacter</taxon>
    </lineage>
</organism>
<keyword evidence="1" id="KW-0472">Membrane</keyword>
<feature type="transmembrane region" description="Helical" evidence="1">
    <location>
        <begin position="207"/>
        <end position="226"/>
    </location>
</feature>